<protein>
    <submittedName>
        <fullName evidence="3">28459_t:CDS:1</fullName>
    </submittedName>
</protein>
<proteinExistence type="predicted"/>
<dbReference type="InterPro" id="IPR001878">
    <property type="entry name" value="Znf_CCHC"/>
</dbReference>
<keyword evidence="1" id="KW-0863">Zinc-finger</keyword>
<name>A0ABN7W522_GIGMA</name>
<accession>A0ABN7W522</accession>
<keyword evidence="1" id="KW-0479">Metal-binding</keyword>
<reference evidence="3 4" key="1">
    <citation type="submission" date="2021-06" db="EMBL/GenBank/DDBJ databases">
        <authorList>
            <person name="Kallberg Y."/>
            <person name="Tangrot J."/>
            <person name="Rosling A."/>
        </authorList>
    </citation>
    <scope>NUCLEOTIDE SEQUENCE [LARGE SCALE GENOMIC DNA]</scope>
    <source>
        <strain evidence="3 4">120-4 pot B 10/14</strain>
    </source>
</reference>
<feature type="domain" description="CCHC-type" evidence="2">
    <location>
        <begin position="69"/>
        <end position="82"/>
    </location>
</feature>
<gene>
    <name evidence="3" type="ORF">GMARGA_LOCUS26530</name>
</gene>
<organism evidence="3 4">
    <name type="scientific">Gigaspora margarita</name>
    <dbReference type="NCBI Taxonomy" id="4874"/>
    <lineage>
        <taxon>Eukaryota</taxon>
        <taxon>Fungi</taxon>
        <taxon>Fungi incertae sedis</taxon>
        <taxon>Mucoromycota</taxon>
        <taxon>Glomeromycotina</taxon>
        <taxon>Glomeromycetes</taxon>
        <taxon>Diversisporales</taxon>
        <taxon>Gigasporaceae</taxon>
        <taxon>Gigaspora</taxon>
    </lineage>
</organism>
<feature type="non-terminal residue" evidence="3">
    <location>
        <position position="1"/>
    </location>
</feature>
<comment type="caution">
    <text evidence="3">The sequence shown here is derived from an EMBL/GenBank/DDBJ whole genome shotgun (WGS) entry which is preliminary data.</text>
</comment>
<evidence type="ECO:0000313" key="3">
    <source>
        <dbReference type="EMBL" id="CAG8816382.1"/>
    </source>
</evidence>
<dbReference type="PROSITE" id="PS50158">
    <property type="entry name" value="ZF_CCHC"/>
    <property type="match status" value="1"/>
</dbReference>
<keyword evidence="1" id="KW-0862">Zinc</keyword>
<evidence type="ECO:0000313" key="4">
    <source>
        <dbReference type="Proteomes" id="UP000789901"/>
    </source>
</evidence>
<dbReference type="InterPro" id="IPR036875">
    <property type="entry name" value="Znf_CCHC_sf"/>
</dbReference>
<feature type="non-terminal residue" evidence="3">
    <location>
        <position position="241"/>
    </location>
</feature>
<dbReference type="SUPFAM" id="SSF57756">
    <property type="entry name" value="Retrovirus zinc finger-like domains"/>
    <property type="match status" value="1"/>
</dbReference>
<dbReference type="EMBL" id="CAJVQB010031050">
    <property type="protein sequence ID" value="CAG8816382.1"/>
    <property type="molecule type" value="Genomic_DNA"/>
</dbReference>
<evidence type="ECO:0000256" key="1">
    <source>
        <dbReference type="PROSITE-ProRule" id="PRU00047"/>
    </source>
</evidence>
<evidence type="ECO:0000259" key="2">
    <source>
        <dbReference type="PROSITE" id="PS50158"/>
    </source>
</evidence>
<keyword evidence="4" id="KW-1185">Reference proteome</keyword>
<dbReference type="Proteomes" id="UP000789901">
    <property type="component" value="Unassembled WGS sequence"/>
</dbReference>
<sequence>SIDFANNAATNWSNAPRNYKKEIEQLTKQMQQMSLNYATIASALVAQTEKNIPQVLVLKLSSRPKEFNCYKCGELGHITKTCLLEKVETLEPQYKLVKQSNKKKEQNKNINLATIKSSKEDDVYVTHPQLYTTDRKGQEESRSKSCARLDFDKNTLNVQYLDKQIMVNATHISNKNLLQELEEFTNEEDWIDELENDDKIQEVFFSDNKILFNVNKELEKKQFGQAESLLNENTYIFAQKI</sequence>